<sequence>MIKKLEHVRDQIAQQIHQVFQRSYKIEADIIGVENFPPLLRSIENIQQSDSQFYAYLEDGCVAGVIEIVFDGIQLDIDSLVVDPDHFRKGIAGKLIRFVLDSYEHQKAVVETAVVNIPAIDLYKKHGFVEFKQWVPSHGIPKVALSIE</sequence>
<gene>
    <name evidence="4" type="ORF">H8B19_14690</name>
</gene>
<dbReference type="Proteomes" id="UP000601768">
    <property type="component" value="Unassembled WGS sequence"/>
</dbReference>
<reference evidence="4" key="2">
    <citation type="submission" date="2020-08" db="EMBL/GenBank/DDBJ databases">
        <authorList>
            <person name="Lai Q."/>
        </authorList>
    </citation>
    <scope>NUCLEOTIDE SEQUENCE</scope>
    <source>
        <strain evidence="4">S27-2</strain>
    </source>
</reference>
<dbReference type="PANTHER" id="PTHR43800">
    <property type="entry name" value="PEPTIDYL-LYSINE N-ACETYLTRANSFERASE YJAB"/>
    <property type="match status" value="1"/>
</dbReference>
<dbReference type="EMBL" id="JACNEP010000013">
    <property type="protein sequence ID" value="MBC3767130.1"/>
    <property type="molecule type" value="Genomic_DNA"/>
</dbReference>
<feature type="domain" description="N-acetyltransferase" evidence="3">
    <location>
        <begin position="1"/>
        <end position="148"/>
    </location>
</feature>
<dbReference type="RefSeq" id="WP_186507641.1">
    <property type="nucleotide sequence ID" value="NZ_JACNEP010000013.1"/>
</dbReference>
<accession>A0A8J6IX27</accession>
<dbReference type="CDD" id="cd04301">
    <property type="entry name" value="NAT_SF"/>
    <property type="match status" value="1"/>
</dbReference>
<evidence type="ECO:0000313" key="4">
    <source>
        <dbReference type="EMBL" id="MBC3767130.1"/>
    </source>
</evidence>
<dbReference type="GO" id="GO:0016747">
    <property type="term" value="F:acyltransferase activity, transferring groups other than amino-acyl groups"/>
    <property type="evidence" value="ECO:0007669"/>
    <property type="project" value="InterPro"/>
</dbReference>
<evidence type="ECO:0000313" key="5">
    <source>
        <dbReference type="Proteomes" id="UP000601768"/>
    </source>
</evidence>
<protein>
    <submittedName>
        <fullName evidence="4">GNAT family N-acetyltransferase</fullName>
    </submittedName>
</protein>
<dbReference type="Pfam" id="PF00583">
    <property type="entry name" value="Acetyltransf_1"/>
    <property type="match status" value="1"/>
</dbReference>
<dbReference type="SUPFAM" id="SSF55729">
    <property type="entry name" value="Acyl-CoA N-acyltransferases (Nat)"/>
    <property type="match status" value="1"/>
</dbReference>
<keyword evidence="2" id="KW-0012">Acyltransferase</keyword>
<evidence type="ECO:0000256" key="2">
    <source>
        <dbReference type="ARBA" id="ARBA00023315"/>
    </source>
</evidence>
<dbReference type="PROSITE" id="PS51186">
    <property type="entry name" value="GNAT"/>
    <property type="match status" value="1"/>
</dbReference>
<reference evidence="4" key="1">
    <citation type="journal article" date="2018" name="Int. J. Syst. Evol. Microbiol.">
        <title>Neptunicella marina gen. nov., sp. nov., isolated from surface seawater.</title>
        <authorList>
            <person name="Liu X."/>
            <person name="Lai Q."/>
            <person name="Du Y."/>
            <person name="Zhang X."/>
            <person name="Liu Z."/>
            <person name="Sun F."/>
            <person name="Shao Z."/>
        </authorList>
    </citation>
    <scope>NUCLEOTIDE SEQUENCE</scope>
    <source>
        <strain evidence="4">S27-2</strain>
    </source>
</reference>
<comment type="caution">
    <text evidence="4">The sequence shown here is derived from an EMBL/GenBank/DDBJ whole genome shotgun (WGS) entry which is preliminary data.</text>
</comment>
<dbReference type="Gene3D" id="3.40.630.30">
    <property type="match status" value="1"/>
</dbReference>
<proteinExistence type="predicted"/>
<evidence type="ECO:0000256" key="1">
    <source>
        <dbReference type="ARBA" id="ARBA00022679"/>
    </source>
</evidence>
<keyword evidence="1" id="KW-0808">Transferase</keyword>
<name>A0A8J6IX27_9ALTE</name>
<dbReference type="AlphaFoldDB" id="A0A8J6IX27"/>
<dbReference type="InterPro" id="IPR000182">
    <property type="entry name" value="GNAT_dom"/>
</dbReference>
<organism evidence="4 5">
    <name type="scientific">Neptunicella marina</name>
    <dbReference type="NCBI Taxonomy" id="2125989"/>
    <lineage>
        <taxon>Bacteria</taxon>
        <taxon>Pseudomonadati</taxon>
        <taxon>Pseudomonadota</taxon>
        <taxon>Gammaproteobacteria</taxon>
        <taxon>Alteromonadales</taxon>
        <taxon>Alteromonadaceae</taxon>
        <taxon>Neptunicella</taxon>
    </lineage>
</organism>
<evidence type="ECO:0000259" key="3">
    <source>
        <dbReference type="PROSITE" id="PS51186"/>
    </source>
</evidence>
<keyword evidence="5" id="KW-1185">Reference proteome</keyword>
<dbReference type="PANTHER" id="PTHR43800:SF1">
    <property type="entry name" value="PEPTIDYL-LYSINE N-ACETYLTRANSFERASE YJAB"/>
    <property type="match status" value="1"/>
</dbReference>
<dbReference type="InterPro" id="IPR016181">
    <property type="entry name" value="Acyl_CoA_acyltransferase"/>
</dbReference>